<organism evidence="1 2">
    <name type="scientific">Eucalyptus globulus</name>
    <name type="common">Tasmanian blue gum</name>
    <dbReference type="NCBI Taxonomy" id="34317"/>
    <lineage>
        <taxon>Eukaryota</taxon>
        <taxon>Viridiplantae</taxon>
        <taxon>Streptophyta</taxon>
        <taxon>Embryophyta</taxon>
        <taxon>Tracheophyta</taxon>
        <taxon>Spermatophyta</taxon>
        <taxon>Magnoliopsida</taxon>
        <taxon>eudicotyledons</taxon>
        <taxon>Gunneridae</taxon>
        <taxon>Pentapetalae</taxon>
        <taxon>rosids</taxon>
        <taxon>malvids</taxon>
        <taxon>Myrtales</taxon>
        <taxon>Myrtaceae</taxon>
        <taxon>Myrtoideae</taxon>
        <taxon>Eucalypteae</taxon>
        <taxon>Eucalyptus</taxon>
    </lineage>
</organism>
<proteinExistence type="predicted"/>
<dbReference type="Proteomes" id="UP001634007">
    <property type="component" value="Unassembled WGS sequence"/>
</dbReference>
<evidence type="ECO:0000313" key="1">
    <source>
        <dbReference type="EMBL" id="KAL3743357.1"/>
    </source>
</evidence>
<name>A0ABD3KVI9_EUCGL</name>
<comment type="caution">
    <text evidence="1">The sequence shown here is derived from an EMBL/GenBank/DDBJ whole genome shotgun (WGS) entry which is preliminary data.</text>
</comment>
<sequence>MLFGTLSSVASGGSLPFGMAQPAASSWSVAVCIEFPFAIVCLVVELCCFSVRCACAFFQCEPRFVLVCDTCACASGMVKARQLVPVLGARPSFGGRNRCRGR</sequence>
<keyword evidence="2" id="KW-1185">Reference proteome</keyword>
<gene>
    <name evidence="1" type="ORF">ACJRO7_018626</name>
</gene>
<evidence type="ECO:0000313" key="2">
    <source>
        <dbReference type="Proteomes" id="UP001634007"/>
    </source>
</evidence>
<dbReference type="AlphaFoldDB" id="A0ABD3KVI9"/>
<accession>A0ABD3KVI9</accession>
<evidence type="ECO:0008006" key="3">
    <source>
        <dbReference type="Google" id="ProtNLM"/>
    </source>
</evidence>
<protein>
    <recommendedName>
        <fullName evidence="3">Secreted protein</fullName>
    </recommendedName>
</protein>
<reference evidence="1 2" key="1">
    <citation type="submission" date="2024-11" db="EMBL/GenBank/DDBJ databases">
        <title>Chromosome-level genome assembly of Eucalyptus globulus Labill. provides insights into its genome evolution.</title>
        <authorList>
            <person name="Li X."/>
        </authorList>
    </citation>
    <scope>NUCLEOTIDE SEQUENCE [LARGE SCALE GENOMIC DNA]</scope>
    <source>
        <strain evidence="1">CL2024</strain>
        <tissue evidence="1">Fresh tender leaves</tissue>
    </source>
</reference>
<dbReference type="EMBL" id="JBJKBG010000004">
    <property type="protein sequence ID" value="KAL3743357.1"/>
    <property type="molecule type" value="Genomic_DNA"/>
</dbReference>